<keyword evidence="2" id="KW-1185">Reference proteome</keyword>
<proteinExistence type="predicted"/>
<name>W7CHY2_9LIST</name>
<gene>
    <name evidence="1" type="ORF">BCAMP_08270</name>
</gene>
<dbReference type="RefSeq" id="WP_035314870.1">
    <property type="nucleotide sequence ID" value="NZ_AODH01000032.1"/>
</dbReference>
<dbReference type="EMBL" id="AODH01000032">
    <property type="protein sequence ID" value="EUJ38989.1"/>
    <property type="molecule type" value="Genomic_DNA"/>
</dbReference>
<dbReference type="Proteomes" id="UP000019243">
    <property type="component" value="Unassembled WGS sequence"/>
</dbReference>
<evidence type="ECO:0000313" key="2">
    <source>
        <dbReference type="Proteomes" id="UP000019243"/>
    </source>
</evidence>
<dbReference type="STRING" id="1265861.BCAMP_08270"/>
<sequence>MNKRLKKKLAKRQQEATISQVTATKPAVKTVVVSPVIKPTKTVGATPTVASKSTHKVQLTKQTLPLDKALYPIYNTLLAAANTTATKAFNQLMLDAVANSVATEDIVEVGAVLATYEEATARVTKYFKSKTAVRPLTAKMLTDDKARTKRFDEIIALATDVAGLATESAAVTRSTLALDLTAQKQALTAQLATIAAAYNAQLDETQAPLSL</sequence>
<dbReference type="AlphaFoldDB" id="W7CHY2"/>
<organism evidence="1 2">
    <name type="scientific">Brochothrix campestris FSL F6-1037</name>
    <dbReference type="NCBI Taxonomy" id="1265861"/>
    <lineage>
        <taxon>Bacteria</taxon>
        <taxon>Bacillati</taxon>
        <taxon>Bacillota</taxon>
        <taxon>Bacilli</taxon>
        <taxon>Bacillales</taxon>
        <taxon>Listeriaceae</taxon>
        <taxon>Brochothrix</taxon>
    </lineage>
</organism>
<comment type="caution">
    <text evidence="1">The sequence shown here is derived from an EMBL/GenBank/DDBJ whole genome shotgun (WGS) entry which is preliminary data.</text>
</comment>
<dbReference type="OrthoDB" id="10005024at2"/>
<accession>W7CHY2</accession>
<reference evidence="1 2" key="1">
    <citation type="submission" date="2012-12" db="EMBL/GenBank/DDBJ databases">
        <title>Novel taxa of Listeriaceae from agricultural environments in the United States.</title>
        <authorList>
            <person name="den Bakker H.C."/>
            <person name="Allred A."/>
            <person name="Warchocki S."/>
            <person name="Wright E.M."/>
            <person name="Burrell A."/>
            <person name="Nightingale K.K."/>
            <person name="Kephart D."/>
            <person name="Wiedmann M."/>
        </authorList>
    </citation>
    <scope>NUCLEOTIDE SEQUENCE [LARGE SCALE GENOMIC DNA]</scope>
    <source>
        <strain evidence="1 2">FSL F6-1037</strain>
    </source>
</reference>
<evidence type="ECO:0000313" key="1">
    <source>
        <dbReference type="EMBL" id="EUJ38989.1"/>
    </source>
</evidence>
<protein>
    <submittedName>
        <fullName evidence="1">Uncharacterized protein</fullName>
    </submittedName>
</protein>